<dbReference type="VEuPathDB" id="FungiDB:ATEG_03910"/>
<dbReference type="InterPro" id="IPR002364">
    <property type="entry name" value="Quin_OxRdtase/zeta-crystal_CS"/>
</dbReference>
<feature type="compositionally biased region" description="Low complexity" evidence="1">
    <location>
        <begin position="13"/>
        <end position="32"/>
    </location>
</feature>
<dbReference type="SMART" id="SM00829">
    <property type="entry name" value="PKS_ER"/>
    <property type="match status" value="1"/>
</dbReference>
<dbReference type="OrthoDB" id="3509362at2759"/>
<organism evidence="2 3">
    <name type="scientific">Aspergillus terreus</name>
    <dbReference type="NCBI Taxonomy" id="33178"/>
    <lineage>
        <taxon>Eukaryota</taxon>
        <taxon>Fungi</taxon>
        <taxon>Dikarya</taxon>
        <taxon>Ascomycota</taxon>
        <taxon>Pezizomycotina</taxon>
        <taxon>Eurotiomycetes</taxon>
        <taxon>Eurotiomycetidae</taxon>
        <taxon>Eurotiales</taxon>
        <taxon>Aspergillaceae</taxon>
        <taxon>Aspergillus</taxon>
        <taxon>Aspergillus subgen. Circumdati</taxon>
    </lineage>
</organism>
<dbReference type="InterPro" id="IPR011032">
    <property type="entry name" value="GroES-like_sf"/>
</dbReference>
<dbReference type="AlphaFoldDB" id="A0A5M3Z2U4"/>
<dbReference type="PANTHER" id="PTHR44013">
    <property type="entry name" value="ZINC-TYPE ALCOHOL DEHYDROGENASE-LIKE PROTEIN C16A3.02C"/>
    <property type="match status" value="1"/>
</dbReference>
<evidence type="ECO:0000313" key="2">
    <source>
        <dbReference type="EMBL" id="GFF20063.1"/>
    </source>
</evidence>
<dbReference type="InterPro" id="IPR020843">
    <property type="entry name" value="ER"/>
</dbReference>
<reference evidence="2 3" key="1">
    <citation type="submission" date="2020-01" db="EMBL/GenBank/DDBJ databases">
        <title>Aspergillus terreus IFO 6365 whole genome shotgun sequence.</title>
        <authorList>
            <person name="Kanamasa S."/>
            <person name="Takahashi H."/>
        </authorList>
    </citation>
    <scope>NUCLEOTIDE SEQUENCE [LARGE SCALE GENOMIC DNA]</scope>
    <source>
        <strain evidence="2 3">IFO 6365</strain>
    </source>
</reference>
<feature type="compositionally biased region" description="Polar residues" evidence="1">
    <location>
        <begin position="1"/>
        <end position="12"/>
    </location>
</feature>
<dbReference type="InterPro" id="IPR036291">
    <property type="entry name" value="NAD(P)-bd_dom_sf"/>
</dbReference>
<sequence length="336" mass="36574">MRTLLQPTPQSNTPDLLLQHTPTPTPTPSTDSHLIRVHACSPCAGELLWPRNFPPPTPRELVPCPDMAGTVVTAPANSCFKPGDAVYARTSYARPGNARDYTIALGDELARKPENLSWAEAAAVPVSAQTAWQILFVQAGVVPAGVEGFDGAREAWRGKRMLVTAAAGGVGVWVVQLARLLGVEVVGTCGSAENEALLESFGASEVLNYRTVDFRKWAEQDGARKVDIVVDCIGRTALQDAWWCVKDGGTVLSICQPPAPLRPEECQVDAKDLFFIMQPNSRQLGEITRLIEDGKCRPLVDSVWPLEQFRPAFERLDKGHARGKIILDLSLNRSTT</sequence>
<dbReference type="SUPFAM" id="SSF50129">
    <property type="entry name" value="GroES-like"/>
    <property type="match status" value="1"/>
</dbReference>
<gene>
    <name evidence="2" type="ORF">ATEIFO6365_0011032300</name>
</gene>
<dbReference type="PROSITE" id="PS01162">
    <property type="entry name" value="QOR_ZETA_CRYSTAL"/>
    <property type="match status" value="1"/>
</dbReference>
<feature type="region of interest" description="Disordered" evidence="1">
    <location>
        <begin position="1"/>
        <end position="32"/>
    </location>
</feature>
<evidence type="ECO:0000313" key="3">
    <source>
        <dbReference type="Proteomes" id="UP000452235"/>
    </source>
</evidence>
<dbReference type="GO" id="GO:0008270">
    <property type="term" value="F:zinc ion binding"/>
    <property type="evidence" value="ECO:0007669"/>
    <property type="project" value="InterPro"/>
</dbReference>
<proteinExistence type="predicted"/>
<dbReference type="GO" id="GO:0016491">
    <property type="term" value="F:oxidoreductase activity"/>
    <property type="evidence" value="ECO:0007669"/>
    <property type="project" value="InterPro"/>
</dbReference>
<evidence type="ECO:0000256" key="1">
    <source>
        <dbReference type="SAM" id="MobiDB-lite"/>
    </source>
</evidence>
<dbReference type="InterPro" id="IPR052733">
    <property type="entry name" value="Chloroplast_QOR"/>
</dbReference>
<dbReference type="CDD" id="cd05289">
    <property type="entry name" value="MDR_like_2"/>
    <property type="match status" value="1"/>
</dbReference>
<dbReference type="Proteomes" id="UP000452235">
    <property type="component" value="Unassembled WGS sequence"/>
</dbReference>
<protein>
    <submittedName>
        <fullName evidence="2">NAD(P)-binding protein</fullName>
    </submittedName>
</protein>
<name>A0A5M3Z2U4_ASPTE</name>
<dbReference type="Gene3D" id="3.90.180.10">
    <property type="entry name" value="Medium-chain alcohol dehydrogenases, catalytic domain"/>
    <property type="match status" value="1"/>
</dbReference>
<dbReference type="SUPFAM" id="SSF51735">
    <property type="entry name" value="NAD(P)-binding Rossmann-fold domains"/>
    <property type="match status" value="1"/>
</dbReference>
<dbReference type="Pfam" id="PF13602">
    <property type="entry name" value="ADH_zinc_N_2"/>
    <property type="match status" value="1"/>
</dbReference>
<dbReference type="Gene3D" id="3.40.50.720">
    <property type="entry name" value="NAD(P)-binding Rossmann-like Domain"/>
    <property type="match status" value="1"/>
</dbReference>
<dbReference type="EMBL" id="BLJY01000011">
    <property type="protein sequence ID" value="GFF20063.1"/>
    <property type="molecule type" value="Genomic_DNA"/>
</dbReference>
<keyword evidence="3" id="KW-1185">Reference proteome</keyword>
<comment type="caution">
    <text evidence="2">The sequence shown here is derived from an EMBL/GenBank/DDBJ whole genome shotgun (WGS) entry which is preliminary data.</text>
</comment>
<dbReference type="PANTHER" id="PTHR44013:SF5">
    <property type="entry name" value="OXIDOREDUCTASE, PUTATIVE (AFU_ORTHOLOGUE AFUA_5G01290)-RELATED"/>
    <property type="match status" value="1"/>
</dbReference>
<accession>A0A5M3Z2U4</accession>